<dbReference type="Gene3D" id="3.30.710.10">
    <property type="entry name" value="Potassium Channel Kv1.1, Chain A"/>
    <property type="match status" value="1"/>
</dbReference>
<name>A0A2Z6QXI6_9GLOM</name>
<dbReference type="Proteomes" id="UP000247702">
    <property type="component" value="Unassembled WGS sequence"/>
</dbReference>
<feature type="domain" description="B30.2/SPRY" evidence="2">
    <location>
        <begin position="283"/>
        <end position="464"/>
    </location>
</feature>
<dbReference type="Pfam" id="PF00622">
    <property type="entry name" value="SPRY"/>
    <property type="match status" value="1"/>
</dbReference>
<protein>
    <recommendedName>
        <fullName evidence="5">BTB domain-containing protein</fullName>
    </recommendedName>
</protein>
<dbReference type="PANTHER" id="PTHR46306:SF1">
    <property type="entry name" value="BTB_POZ DOMAIN-CONTAINING PROTEIN 9"/>
    <property type="match status" value="1"/>
</dbReference>
<dbReference type="PANTHER" id="PTHR46306">
    <property type="entry name" value="BTB/POZ DOMAIN-CONTAINING PROTEIN 9"/>
    <property type="match status" value="1"/>
</dbReference>
<dbReference type="SUPFAM" id="SSF49899">
    <property type="entry name" value="Concanavalin A-like lectins/glucanases"/>
    <property type="match status" value="1"/>
</dbReference>
<dbReference type="PROSITE" id="PS50097">
    <property type="entry name" value="BTB"/>
    <property type="match status" value="1"/>
</dbReference>
<evidence type="ECO:0000313" key="4">
    <source>
        <dbReference type="Proteomes" id="UP000247702"/>
    </source>
</evidence>
<accession>A0A2Z6QXI6</accession>
<gene>
    <name evidence="3" type="ORF">RclHR1_21410002</name>
</gene>
<dbReference type="SUPFAM" id="SSF54695">
    <property type="entry name" value="POZ domain"/>
    <property type="match status" value="1"/>
</dbReference>
<dbReference type="Pfam" id="PF00651">
    <property type="entry name" value="BTB"/>
    <property type="match status" value="1"/>
</dbReference>
<comment type="caution">
    <text evidence="3">The sequence shown here is derived from an EMBL/GenBank/DDBJ whole genome shotgun (WGS) entry which is preliminary data.</text>
</comment>
<evidence type="ECO:0000259" key="1">
    <source>
        <dbReference type="PROSITE" id="PS50097"/>
    </source>
</evidence>
<feature type="domain" description="BTB" evidence="1">
    <location>
        <begin position="21"/>
        <end position="89"/>
    </location>
</feature>
<dbReference type="EMBL" id="BEXD01001271">
    <property type="protein sequence ID" value="GBB93282.1"/>
    <property type="molecule type" value="Genomic_DNA"/>
</dbReference>
<organism evidence="3 4">
    <name type="scientific">Rhizophagus clarus</name>
    <dbReference type="NCBI Taxonomy" id="94130"/>
    <lineage>
        <taxon>Eukaryota</taxon>
        <taxon>Fungi</taxon>
        <taxon>Fungi incertae sedis</taxon>
        <taxon>Mucoromycota</taxon>
        <taxon>Glomeromycotina</taxon>
        <taxon>Glomeromycetes</taxon>
        <taxon>Glomerales</taxon>
        <taxon>Glomeraceae</taxon>
        <taxon>Rhizophagus</taxon>
    </lineage>
</organism>
<dbReference type="InterPro" id="IPR013320">
    <property type="entry name" value="ConA-like_dom_sf"/>
</dbReference>
<dbReference type="SMART" id="SM00225">
    <property type="entry name" value="BTB"/>
    <property type="match status" value="1"/>
</dbReference>
<dbReference type="PROSITE" id="PS50188">
    <property type="entry name" value="B302_SPRY"/>
    <property type="match status" value="1"/>
</dbReference>
<evidence type="ECO:0000259" key="2">
    <source>
        <dbReference type="PROSITE" id="PS50188"/>
    </source>
</evidence>
<dbReference type="InterPro" id="IPR003877">
    <property type="entry name" value="SPRY_dom"/>
</dbReference>
<evidence type="ECO:0008006" key="5">
    <source>
        <dbReference type="Google" id="ProtNLM"/>
    </source>
</evidence>
<keyword evidence="4" id="KW-1185">Reference proteome</keyword>
<dbReference type="Gene3D" id="2.60.120.920">
    <property type="match status" value="1"/>
</dbReference>
<reference evidence="3 4" key="1">
    <citation type="submission" date="2017-11" db="EMBL/GenBank/DDBJ databases">
        <title>The genome of Rhizophagus clarus HR1 reveals common genetic basis of auxotrophy among arbuscular mycorrhizal fungi.</title>
        <authorList>
            <person name="Kobayashi Y."/>
        </authorList>
    </citation>
    <scope>NUCLEOTIDE SEQUENCE [LARGE SCALE GENOMIC DNA]</scope>
    <source>
        <strain evidence="3 4">HR1</strain>
    </source>
</reference>
<dbReference type="AlphaFoldDB" id="A0A2Z6QXI6"/>
<evidence type="ECO:0000313" key="3">
    <source>
        <dbReference type="EMBL" id="GBB93282.1"/>
    </source>
</evidence>
<sequence length="464" mass="52841">MTKGDSLGQDLRLLINNPKYSDIEILCEDEKKLYSCRAILAARSEVFDGLLYNGMKETYDKQISFPKINSNAMKIVLEYIYTGSIKEESLTKDNIIESFYAADYFQLTNLQGYILRVVKDTLEKNHTDNYSPELLSKIAKIMPFIEDDVLQNLLIEKVATIPLNTIEFGRLSIAGLQYLLSRTYEKVKSFATPEYEVFRYSAILAAKQVSNNAFRTLMKRLPTLSQIENSFQVENDFIIDNQKVTKELKPLIKFIDFNQINGKILTDIIEPLKIIPTKIILDAYRQKARTHCTDLYGIRGIHNNFSWDESACGKNLIIEENGKVVSAVNCNSYQSVKAKMEIGGKGKGIFEWDVIIEKTCRWSWVGVCTSESINHDIFSANQSASISVLGSDGVCWNYNKSLNYCSSFGNGARITVHLDMNKRTCCFTVNGVKYPEAFTWNKLPSKFYPIVGLMYPGRFRIQSC</sequence>
<dbReference type="InterPro" id="IPR000210">
    <property type="entry name" value="BTB/POZ_dom"/>
</dbReference>
<proteinExistence type="predicted"/>
<dbReference type="InterPro" id="IPR001870">
    <property type="entry name" value="B30.2/SPRY"/>
</dbReference>
<dbReference type="InterPro" id="IPR011333">
    <property type="entry name" value="SKP1/BTB/POZ_sf"/>
</dbReference>
<dbReference type="CDD" id="cd11709">
    <property type="entry name" value="SPRY"/>
    <property type="match status" value="1"/>
</dbReference>
<dbReference type="InterPro" id="IPR052407">
    <property type="entry name" value="BTB_POZ_domain_cont_9"/>
</dbReference>
<dbReference type="InterPro" id="IPR043136">
    <property type="entry name" value="B30.2/SPRY_sf"/>
</dbReference>
<dbReference type="GO" id="GO:0005737">
    <property type="term" value="C:cytoplasm"/>
    <property type="evidence" value="ECO:0007669"/>
    <property type="project" value="TreeGrafter"/>
</dbReference>